<dbReference type="SUPFAM" id="SSF52833">
    <property type="entry name" value="Thioredoxin-like"/>
    <property type="match status" value="1"/>
</dbReference>
<dbReference type="HOGENOM" id="CLU_024937_0_0_1"/>
<feature type="chain" id="PRO_5004286689" evidence="4">
    <location>
        <begin position="21"/>
        <end position="695"/>
    </location>
</feature>
<evidence type="ECO:0000313" key="6">
    <source>
        <dbReference type="EMBL" id="AAS51913.1"/>
    </source>
</evidence>
<dbReference type="OrthoDB" id="72053at2759"/>
<dbReference type="Proteomes" id="UP000000591">
    <property type="component" value="Chromosome IV"/>
</dbReference>
<gene>
    <name evidence="6" type="ORF">AGOS_ADL008W</name>
</gene>
<feature type="domain" description="Thioredoxin" evidence="5">
    <location>
        <begin position="21"/>
        <end position="146"/>
    </location>
</feature>
<evidence type="ECO:0000256" key="3">
    <source>
        <dbReference type="SAM" id="Phobius"/>
    </source>
</evidence>
<dbReference type="EMBL" id="AE016817">
    <property type="protein sequence ID" value="AAS51913.1"/>
    <property type="molecule type" value="Genomic_DNA"/>
</dbReference>
<dbReference type="GeneID" id="4620237"/>
<reference evidence="7" key="2">
    <citation type="journal article" date="2013" name="G3 (Bethesda)">
        <title>Genomes of Ashbya fungi isolated from insects reveal four mating-type loci, numerous translocations, lack of transposons, and distinct gene duplications.</title>
        <authorList>
            <person name="Dietrich F.S."/>
            <person name="Voegeli S."/>
            <person name="Kuo S."/>
            <person name="Philippsen P."/>
        </authorList>
    </citation>
    <scope>GENOME REANNOTATION</scope>
    <source>
        <strain evidence="7">ATCC 10895 / CBS 109.51 / FGSC 9923 / NRRL Y-1056</strain>
    </source>
</reference>
<feature type="transmembrane region" description="Helical" evidence="3">
    <location>
        <begin position="646"/>
        <end position="665"/>
    </location>
</feature>
<dbReference type="KEGG" id="ago:AGOS_ADL008W"/>
<dbReference type="InterPro" id="IPR013766">
    <property type="entry name" value="Thioredoxin_domain"/>
</dbReference>
<dbReference type="AlphaFoldDB" id="Q75AC5"/>
<sequence length="695" mass="79461">MWVTLRVCIYVSLFAGRVFSASVGTPATEPAGEQEKMPEPLTSVDFSSTMSTGLHMVEFYSPLCHHCKLFAPTWEKTWKEFHKKGARMGISMAQVECLQSGDLCKQENVVSYPSIRLYGPAGYIKDYPHMERDQESLVQFMMAEARNKNNMELMGLESKSEPLNKKRFNQLLEAGVESPTLISFWPAPEVADITKVTQFRNCRYCAAFRNTWKLLSNRADTEGISTFHFSCYLNGDLCRKVGLERLTKRSGDGEKIPALALLLPNVDSLIFYERDSYAFEDFLDFVLRSYSNYLAPHISPEEVAKMLLTVPKVSDISEGFAGKTILLYNPAPTTNAEKDGKLLHSLLRELDGIPNVYIYKFEGRLKKNIDRMLDRIYTTLLERASQELVGLNKELFHLRTLSVGDPLFIMFKECSRTPIALQNQVDQEDISSRAIQWIKENSYPYLRDFTRTSGKPLLKGKDSPRKPVVIQVLDTSNEQEVKSSKNIKGFFDVISKFEGTWDEYVYKGLSRLYGDKAILKIVNGNDKTETAFLSEINEKLTENYNGVLYGYIDKSSKKALKRLGLNVHDYELENGDVLIVDEKGKFYYAKGLDGSRMTVHSPEHVVDAIRALVFPESGKSRNDLRRFLVGSPFGPRWRFFEHIHQYGFLGWFLLIVAVFFALRLPRIYKKYVQRKKYAARHDTMGILGKEGAFPE</sequence>
<dbReference type="GO" id="GO:0006457">
    <property type="term" value="P:protein folding"/>
    <property type="evidence" value="ECO:0000318"/>
    <property type="project" value="GO_Central"/>
</dbReference>
<keyword evidence="2 4" id="KW-0732">Signal</keyword>
<dbReference type="GO" id="GO:0003756">
    <property type="term" value="F:protein disulfide isomerase activity"/>
    <property type="evidence" value="ECO:0000318"/>
    <property type="project" value="GO_Central"/>
</dbReference>
<evidence type="ECO:0000256" key="2">
    <source>
        <dbReference type="ARBA" id="ARBA00022729"/>
    </source>
</evidence>
<dbReference type="FunCoup" id="Q75AC5">
    <property type="interactions" value="134"/>
</dbReference>
<evidence type="ECO:0000313" key="7">
    <source>
        <dbReference type="Proteomes" id="UP000000591"/>
    </source>
</evidence>
<feature type="signal peptide" evidence="4">
    <location>
        <begin position="1"/>
        <end position="20"/>
    </location>
</feature>
<name>Q75AC5_EREGS</name>
<evidence type="ECO:0000256" key="1">
    <source>
        <dbReference type="ARBA" id="ARBA00006347"/>
    </source>
</evidence>
<keyword evidence="3" id="KW-1133">Transmembrane helix</keyword>
<evidence type="ECO:0000259" key="5">
    <source>
        <dbReference type="PROSITE" id="PS51352"/>
    </source>
</evidence>
<dbReference type="InterPro" id="IPR036249">
    <property type="entry name" value="Thioredoxin-like_sf"/>
</dbReference>
<dbReference type="CDD" id="cd02961">
    <property type="entry name" value="PDI_a_family"/>
    <property type="match status" value="1"/>
</dbReference>
<dbReference type="PANTHER" id="PTHR45672:SF3">
    <property type="entry name" value="THIOREDOXIN DOMAIN-CONTAINING PROTEIN 5"/>
    <property type="match status" value="1"/>
</dbReference>
<dbReference type="eggNOG" id="KOG0191">
    <property type="taxonomic scope" value="Eukaryota"/>
</dbReference>
<reference evidence="6 7" key="1">
    <citation type="journal article" date="2004" name="Science">
        <title>The Ashbya gossypii genome as a tool for mapping the ancient Saccharomyces cerevisiae genome.</title>
        <authorList>
            <person name="Dietrich F.S."/>
            <person name="Voegeli S."/>
            <person name="Brachat S."/>
            <person name="Lerch A."/>
            <person name="Gates K."/>
            <person name="Steiner S."/>
            <person name="Mohr C."/>
            <person name="Pohlmann R."/>
            <person name="Luedi P."/>
            <person name="Choi S."/>
            <person name="Wing R.A."/>
            <person name="Flavier A."/>
            <person name="Gaffney T.D."/>
            <person name="Philippsen P."/>
        </authorList>
    </citation>
    <scope>NUCLEOTIDE SEQUENCE [LARGE SCALE GENOMIC DNA]</scope>
    <source>
        <strain evidence="7">ATCC 10895 / CBS 109.51 / FGSC 9923 / NRRL Y-1056</strain>
    </source>
</reference>
<dbReference type="InterPro" id="IPR051063">
    <property type="entry name" value="PDI"/>
</dbReference>
<dbReference type="RefSeq" id="NP_984089.1">
    <property type="nucleotide sequence ID" value="NM_209442.1"/>
</dbReference>
<organism evidence="6 7">
    <name type="scientific">Eremothecium gossypii (strain ATCC 10895 / CBS 109.51 / FGSC 9923 / NRRL Y-1056)</name>
    <name type="common">Yeast</name>
    <name type="synonym">Ashbya gossypii</name>
    <dbReference type="NCBI Taxonomy" id="284811"/>
    <lineage>
        <taxon>Eukaryota</taxon>
        <taxon>Fungi</taxon>
        <taxon>Dikarya</taxon>
        <taxon>Ascomycota</taxon>
        <taxon>Saccharomycotina</taxon>
        <taxon>Saccharomycetes</taxon>
        <taxon>Saccharomycetales</taxon>
        <taxon>Saccharomycetaceae</taxon>
        <taxon>Eremothecium</taxon>
    </lineage>
</organism>
<dbReference type="InParanoid" id="Q75AC5"/>
<accession>Q75AC5</accession>
<evidence type="ECO:0000256" key="4">
    <source>
        <dbReference type="SAM" id="SignalP"/>
    </source>
</evidence>
<dbReference type="Gene3D" id="3.40.30.10">
    <property type="entry name" value="Glutaredoxin"/>
    <property type="match status" value="1"/>
</dbReference>
<protein>
    <submittedName>
        <fullName evidence="6">ADL008Wp</fullName>
    </submittedName>
</protein>
<dbReference type="Pfam" id="PF00085">
    <property type="entry name" value="Thioredoxin"/>
    <property type="match status" value="1"/>
</dbReference>
<keyword evidence="7" id="KW-1185">Reference proteome</keyword>
<comment type="similarity">
    <text evidence="1">Belongs to the protein disulfide isomerase family.</text>
</comment>
<dbReference type="PROSITE" id="PS51352">
    <property type="entry name" value="THIOREDOXIN_2"/>
    <property type="match status" value="1"/>
</dbReference>
<keyword evidence="3" id="KW-0472">Membrane</keyword>
<dbReference type="OMA" id="RQVNCVE"/>
<dbReference type="PANTHER" id="PTHR45672">
    <property type="entry name" value="PROTEIN DISULFIDE-ISOMERASE C17H9.14C-RELATED"/>
    <property type="match status" value="1"/>
</dbReference>
<keyword evidence="3" id="KW-0812">Transmembrane</keyword>
<proteinExistence type="inferred from homology"/>
<dbReference type="GO" id="GO:0005783">
    <property type="term" value="C:endoplasmic reticulum"/>
    <property type="evidence" value="ECO:0000318"/>
    <property type="project" value="GO_Central"/>
</dbReference>
<dbReference type="STRING" id="284811.Q75AC5"/>